<evidence type="ECO:0000313" key="1">
    <source>
        <dbReference type="EMBL" id="WIA16451.1"/>
    </source>
</evidence>
<accession>A0ABY8U4R7</accession>
<name>A0ABY8U4R7_TETOB</name>
<dbReference type="Proteomes" id="UP001244341">
    <property type="component" value="Chromosome 7b"/>
</dbReference>
<sequence>MSSPLFTRTLLGYYEGIRELLPAAQQQQQDEAGTMLYRVTLLDEAGSCNPSFIGSLLRGANLGHGPASTVVTQEVDVPSLSHDRSSIEPGLVRVLMRTRIANNQRARRGPAAVLPCGWATCYDELSSSFRMGEQMQEWLWDYCAVTSDRGWYWFQRGSEADC</sequence>
<keyword evidence="2" id="KW-1185">Reference proteome</keyword>
<organism evidence="1 2">
    <name type="scientific">Tetradesmus obliquus</name>
    <name type="common">Green alga</name>
    <name type="synonym">Acutodesmus obliquus</name>
    <dbReference type="NCBI Taxonomy" id="3088"/>
    <lineage>
        <taxon>Eukaryota</taxon>
        <taxon>Viridiplantae</taxon>
        <taxon>Chlorophyta</taxon>
        <taxon>core chlorophytes</taxon>
        <taxon>Chlorophyceae</taxon>
        <taxon>CS clade</taxon>
        <taxon>Sphaeropleales</taxon>
        <taxon>Scenedesmaceae</taxon>
        <taxon>Tetradesmus</taxon>
    </lineage>
</organism>
<dbReference type="EMBL" id="CP126214">
    <property type="protein sequence ID" value="WIA16451.1"/>
    <property type="molecule type" value="Genomic_DNA"/>
</dbReference>
<gene>
    <name evidence="1" type="ORF">OEZ85_013136</name>
</gene>
<protein>
    <submittedName>
        <fullName evidence="1">Uncharacterized protein</fullName>
    </submittedName>
</protein>
<proteinExistence type="predicted"/>
<evidence type="ECO:0000313" key="2">
    <source>
        <dbReference type="Proteomes" id="UP001244341"/>
    </source>
</evidence>
<reference evidence="1 2" key="1">
    <citation type="submission" date="2023-05" db="EMBL/GenBank/DDBJ databases">
        <title>A 100% complete, gapless, phased diploid assembly of the Scenedesmus obliquus UTEX 3031 genome.</title>
        <authorList>
            <person name="Biondi T.C."/>
            <person name="Hanschen E.R."/>
            <person name="Kwon T."/>
            <person name="Eng W."/>
            <person name="Kruse C.P.S."/>
            <person name="Koehler S.I."/>
            <person name="Kunde Y."/>
            <person name="Gleasner C.D."/>
            <person name="You Mak K.T."/>
            <person name="Polle J."/>
            <person name="Hovde B.T."/>
            <person name="Starkenburg S.R."/>
        </authorList>
    </citation>
    <scope>NUCLEOTIDE SEQUENCE [LARGE SCALE GENOMIC DNA]</scope>
    <source>
        <strain evidence="1 2">DOE0152z</strain>
    </source>
</reference>